<dbReference type="Proteomes" id="UP000006804">
    <property type="component" value="Chromosome"/>
</dbReference>
<dbReference type="Pfam" id="PF09084">
    <property type="entry name" value="NMT1"/>
    <property type="match status" value="1"/>
</dbReference>
<sequence precursor="true">MKKFLAISMLIFSLLIFGQKVTVILDWYPNTNHTGLYVALEKGYFKEENLEVSIVQPLKLSTEQLVAAGNGEFGISFQEFVTYARAEGLPIVSIAAIIQHNTSGFAWLKGTMSSPKDWEGKTYGGWGTELEVAILKTIAKKYGIDPNKIKIQDVGQLDFVTGLRQRVFDFQWVYYGWEVIGAKVQGVEVDFVFLKDIDEVFDYYTPVIITSEKIVQESPELVRKFLRAVQKGYLYAVENPVESAKILLKYAPELDEKLVIESQKFLSTKYIEDAPRWGYQDPKVWRRLYQWMKENGLVGELDIDKAYTNEFLP</sequence>
<dbReference type="PANTHER" id="PTHR31528:SF3">
    <property type="entry name" value="THIAMINE BIOSYNTHESIS PROTEIN HI_0357-RELATED"/>
    <property type="match status" value="1"/>
</dbReference>
<evidence type="ECO:0000313" key="2">
    <source>
        <dbReference type="EMBL" id="AEH51683.1"/>
    </source>
</evidence>
<protein>
    <submittedName>
        <fullName evidence="2">NMT1/THI5-like domain-containing protein</fullName>
    </submittedName>
</protein>
<dbReference type="PANTHER" id="PTHR31528">
    <property type="entry name" value="4-AMINO-5-HYDROXYMETHYL-2-METHYLPYRIMIDINE PHOSPHATE SYNTHASE THI11-RELATED"/>
    <property type="match status" value="1"/>
</dbReference>
<dbReference type="Gene3D" id="3.40.190.10">
    <property type="entry name" value="Periplasmic binding protein-like II"/>
    <property type="match status" value="2"/>
</dbReference>
<evidence type="ECO:0000313" key="3">
    <source>
        <dbReference type="Proteomes" id="UP000006804"/>
    </source>
</evidence>
<dbReference type="eggNOG" id="COG0715">
    <property type="taxonomic scope" value="Bacteria"/>
</dbReference>
<evidence type="ECO:0000259" key="1">
    <source>
        <dbReference type="Pfam" id="PF09084"/>
    </source>
</evidence>
<dbReference type="PATRIC" id="fig|688269.3.peg.1683"/>
<dbReference type="OrthoDB" id="9815602at2"/>
<organism evidence="2 3">
    <name type="scientific">Pseudothermotoga thermarum DSM 5069</name>
    <dbReference type="NCBI Taxonomy" id="688269"/>
    <lineage>
        <taxon>Bacteria</taxon>
        <taxon>Thermotogati</taxon>
        <taxon>Thermotogota</taxon>
        <taxon>Thermotogae</taxon>
        <taxon>Thermotogales</taxon>
        <taxon>Thermotogaceae</taxon>
        <taxon>Pseudothermotoga</taxon>
    </lineage>
</organism>
<dbReference type="SUPFAM" id="SSF53850">
    <property type="entry name" value="Periplasmic binding protein-like II"/>
    <property type="match status" value="1"/>
</dbReference>
<keyword evidence="3" id="KW-1185">Reference proteome</keyword>
<dbReference type="KEGG" id="tta:Theth_1633"/>
<reference evidence="2 3" key="1">
    <citation type="submission" date="2010-11" db="EMBL/GenBank/DDBJ databases">
        <title>The complete genome of Thermotoga thermarum DSM 5069.</title>
        <authorList>
            <consortium name="US DOE Joint Genome Institute (JGI-PGF)"/>
            <person name="Lucas S."/>
            <person name="Copeland A."/>
            <person name="Lapidus A."/>
            <person name="Bruce D."/>
            <person name="Goodwin L."/>
            <person name="Pitluck S."/>
            <person name="Kyrpides N."/>
            <person name="Mavromatis K."/>
            <person name="Ivanova N."/>
            <person name="Zeytun A."/>
            <person name="Brettin T."/>
            <person name="Detter J.C."/>
            <person name="Tapia R."/>
            <person name="Han C."/>
            <person name="Land M."/>
            <person name="Hauser L."/>
            <person name="Markowitz V."/>
            <person name="Cheng J.-F."/>
            <person name="Hugenholtz P."/>
            <person name="Woyke T."/>
            <person name="Wu D."/>
            <person name="Spring S."/>
            <person name="Schroeder M."/>
            <person name="Brambilla E."/>
            <person name="Klenk H.-P."/>
            <person name="Eisen J.A."/>
        </authorList>
    </citation>
    <scope>NUCLEOTIDE SEQUENCE [LARGE SCALE GENOMIC DNA]</scope>
    <source>
        <strain evidence="2 3">DSM 5069</strain>
    </source>
</reference>
<dbReference type="RefSeq" id="WP_013932895.1">
    <property type="nucleotide sequence ID" value="NC_015707.1"/>
</dbReference>
<proteinExistence type="predicted"/>
<dbReference type="AlphaFoldDB" id="F7YVM2"/>
<dbReference type="EMBL" id="CP002351">
    <property type="protein sequence ID" value="AEH51683.1"/>
    <property type="molecule type" value="Genomic_DNA"/>
</dbReference>
<dbReference type="InterPro" id="IPR015168">
    <property type="entry name" value="SsuA/THI5"/>
</dbReference>
<dbReference type="InterPro" id="IPR027939">
    <property type="entry name" value="NMT1/THI5"/>
</dbReference>
<dbReference type="GO" id="GO:0009228">
    <property type="term" value="P:thiamine biosynthetic process"/>
    <property type="evidence" value="ECO:0007669"/>
    <property type="project" value="InterPro"/>
</dbReference>
<dbReference type="HOGENOM" id="CLU_028871_6_0_0"/>
<feature type="domain" description="SsuA/THI5-like" evidence="1">
    <location>
        <begin position="30"/>
        <end position="242"/>
    </location>
</feature>
<gene>
    <name evidence="2" type="ORF">Theth_1633</name>
</gene>
<accession>F7YVM2</accession>
<dbReference type="STRING" id="688269.Theth_1633"/>
<name>F7YVM2_9THEM</name>